<dbReference type="EMBL" id="RAXU01000004">
    <property type="protein sequence ID" value="RKG35178.1"/>
    <property type="molecule type" value="Genomic_DNA"/>
</dbReference>
<organism evidence="2 3">
    <name type="scientific">Acinetobacter guerrae</name>
    <dbReference type="NCBI Taxonomy" id="1843371"/>
    <lineage>
        <taxon>Bacteria</taxon>
        <taxon>Pseudomonadati</taxon>
        <taxon>Pseudomonadota</taxon>
        <taxon>Gammaproteobacteria</taxon>
        <taxon>Moraxellales</taxon>
        <taxon>Moraxellaceae</taxon>
        <taxon>Acinetobacter</taxon>
    </lineage>
</organism>
<dbReference type="Pfam" id="PF25181">
    <property type="entry name" value="Phage_Bbp19"/>
    <property type="match status" value="1"/>
</dbReference>
<reference evidence="2 3" key="1">
    <citation type="submission" date="2018-09" db="EMBL/GenBank/DDBJ databases">
        <title>The draft genome of Acinetobacter spp. strains.</title>
        <authorList>
            <person name="Qin J."/>
            <person name="Feng Y."/>
            <person name="Zong Z."/>
        </authorList>
    </citation>
    <scope>NUCLEOTIDE SEQUENCE [LARGE SCALE GENOMIC DNA]</scope>
    <source>
        <strain evidence="2 3">WCHAc060096</strain>
    </source>
</reference>
<dbReference type="AlphaFoldDB" id="A0A3A8ELY8"/>
<dbReference type="Proteomes" id="UP000269001">
    <property type="component" value="Unassembled WGS sequence"/>
</dbReference>
<feature type="domain" description="Bbp19-like phage" evidence="1">
    <location>
        <begin position="125"/>
        <end position="177"/>
    </location>
</feature>
<comment type="caution">
    <text evidence="2">The sequence shown here is derived from an EMBL/GenBank/DDBJ whole genome shotgun (WGS) entry which is preliminary data.</text>
</comment>
<evidence type="ECO:0000313" key="3">
    <source>
        <dbReference type="Proteomes" id="UP000269001"/>
    </source>
</evidence>
<dbReference type="InterPro" id="IPR057447">
    <property type="entry name" value="Bbp19-like_phage"/>
</dbReference>
<evidence type="ECO:0000259" key="1">
    <source>
        <dbReference type="Pfam" id="PF25181"/>
    </source>
</evidence>
<dbReference type="RefSeq" id="WP_120369462.1">
    <property type="nucleotide sequence ID" value="NZ_RAXU01000004.1"/>
</dbReference>
<accession>A0A3A8ELY8</accession>
<gene>
    <name evidence="2" type="ORF">D7V21_05195</name>
</gene>
<sequence>MIYILIIFMILFVAALAWAVILKSENHDLKDTAITLKVLKDGKWLGAEEWQSEVTQEVDQWKEKYWDENRLHLDTKLELDHYTQVAIDLQAQIDDLTTSKPIEEQSEQGTFVKQRKLSAATPGTYRNVFDLDINGQRVLDHLQLTFANKSTYVRGGQDAERESCYRAGQASVIGFIFNQVNRANNPDYKESDND</sequence>
<evidence type="ECO:0000313" key="2">
    <source>
        <dbReference type="EMBL" id="RKG35178.1"/>
    </source>
</evidence>
<keyword evidence="3" id="KW-1185">Reference proteome</keyword>
<name>A0A3A8ELY8_9GAMM</name>
<proteinExistence type="predicted"/>
<protein>
    <recommendedName>
        <fullName evidence="1">Bbp19-like phage domain-containing protein</fullName>
    </recommendedName>
</protein>